<comment type="caution">
    <text evidence="1">The sequence shown here is derived from an EMBL/GenBank/DDBJ whole genome shotgun (WGS) entry which is preliminary data.</text>
</comment>
<dbReference type="Pfam" id="PF05973">
    <property type="entry name" value="Gp49"/>
    <property type="match status" value="1"/>
</dbReference>
<gene>
    <name evidence="1" type="ORF">ACCUM_3865</name>
</gene>
<dbReference type="EMBL" id="SWAD01000039">
    <property type="protein sequence ID" value="TMQ76825.1"/>
    <property type="molecule type" value="Genomic_DNA"/>
</dbReference>
<evidence type="ECO:0000313" key="1">
    <source>
        <dbReference type="EMBL" id="TMQ76825.1"/>
    </source>
</evidence>
<name>A0A5S4ENE6_9PROT</name>
<proteinExistence type="predicted"/>
<sequence>MSTTDPRPVEFRGSSLDELRAFPLPARREAGHQLDQVQNGQEPDDWKPMNTVGQGAKEIRIRDAAGTFRVIYVAKFADAVYVLHCFQKKTEKTSKADLDLASKRYRDLLKELG</sequence>
<reference evidence="1 2" key="1">
    <citation type="submission" date="2019-04" db="EMBL/GenBank/DDBJ databases">
        <title>A novel phosphate-accumulating bacterium identified in bioreactor for phosphate removal from wastewater.</title>
        <authorList>
            <person name="Kotlyarov R.Y."/>
            <person name="Beletsky A.V."/>
            <person name="Kallistova A.Y."/>
            <person name="Dorofeev A.G."/>
            <person name="Nikolaev Y.Y."/>
            <person name="Pimenov N.V."/>
            <person name="Ravin N.V."/>
            <person name="Mardanov A.V."/>
        </authorList>
    </citation>
    <scope>NUCLEOTIDE SEQUENCE [LARGE SCALE GENOMIC DNA]</scope>
    <source>
        <strain evidence="1 2">Bin19</strain>
    </source>
</reference>
<dbReference type="Proteomes" id="UP000306324">
    <property type="component" value="Unassembled WGS sequence"/>
</dbReference>
<dbReference type="RefSeq" id="WP_012806696.1">
    <property type="nucleotide sequence ID" value="NC_013193.1"/>
</dbReference>
<dbReference type="InterPro" id="IPR009241">
    <property type="entry name" value="HigB-like"/>
</dbReference>
<protein>
    <submittedName>
        <fullName evidence="1">Phage-related protein</fullName>
    </submittedName>
</protein>
<dbReference type="AlphaFoldDB" id="A0A5S4ENE6"/>
<dbReference type="OMA" id="MYNPDIL"/>
<dbReference type="OrthoDB" id="9797093at2"/>
<organism evidence="1 2">
    <name type="scientific">Candidatus Accumulibacter phosphatis</name>
    <dbReference type="NCBI Taxonomy" id="327160"/>
    <lineage>
        <taxon>Bacteria</taxon>
        <taxon>Pseudomonadati</taxon>
        <taxon>Pseudomonadota</taxon>
        <taxon>Betaproteobacteria</taxon>
        <taxon>Candidatus Accumulibacter</taxon>
    </lineage>
</organism>
<accession>A0A5S4ENE6</accession>
<evidence type="ECO:0000313" key="2">
    <source>
        <dbReference type="Proteomes" id="UP000306324"/>
    </source>
</evidence>
<keyword evidence="2" id="KW-1185">Reference proteome</keyword>